<keyword evidence="7" id="KW-0949">S-adenosyl-L-methionine</keyword>
<dbReference type="AlphaFoldDB" id="U6K9Q6"/>
<evidence type="ECO:0000313" key="11">
    <source>
        <dbReference type="Proteomes" id="UP000030744"/>
    </source>
</evidence>
<keyword evidence="8" id="KW-0539">Nucleus</keyword>
<reference evidence="10" key="2">
    <citation type="submission" date="2013-10" db="EMBL/GenBank/DDBJ databases">
        <authorList>
            <person name="Aslett M."/>
        </authorList>
    </citation>
    <scope>NUCLEOTIDE SEQUENCE [LARGE SCALE GENOMIC DNA]</scope>
    <source>
        <strain evidence="10">Houghton</strain>
    </source>
</reference>
<dbReference type="EC" id="2.1.1.85" evidence="3"/>
<dbReference type="GO" id="GO:0018064">
    <property type="term" value="F:protein-L-histidine N-tele-methyltransferase activity"/>
    <property type="evidence" value="ECO:0007669"/>
    <property type="project" value="UniProtKB-EC"/>
</dbReference>
<organism evidence="10 11">
    <name type="scientific">Eimeria mitis</name>
    <dbReference type="NCBI Taxonomy" id="44415"/>
    <lineage>
        <taxon>Eukaryota</taxon>
        <taxon>Sar</taxon>
        <taxon>Alveolata</taxon>
        <taxon>Apicomplexa</taxon>
        <taxon>Conoidasida</taxon>
        <taxon>Coccidia</taxon>
        <taxon>Eucoccidiorida</taxon>
        <taxon>Eimeriorina</taxon>
        <taxon>Eimeriidae</taxon>
        <taxon>Eimeria</taxon>
    </lineage>
</organism>
<dbReference type="InterPro" id="IPR019410">
    <property type="entry name" value="Methyltransf_16"/>
</dbReference>
<dbReference type="GO" id="GO:0005737">
    <property type="term" value="C:cytoplasm"/>
    <property type="evidence" value="ECO:0007669"/>
    <property type="project" value="UniProtKB-SubCell"/>
</dbReference>
<dbReference type="InterPro" id="IPR029063">
    <property type="entry name" value="SAM-dependent_MTases_sf"/>
</dbReference>
<evidence type="ECO:0000256" key="5">
    <source>
        <dbReference type="ARBA" id="ARBA00022603"/>
    </source>
</evidence>
<evidence type="ECO:0000256" key="8">
    <source>
        <dbReference type="ARBA" id="ARBA00023242"/>
    </source>
</evidence>
<comment type="subcellular location">
    <subcellularLocation>
        <location evidence="2">Cytoplasm</location>
    </subcellularLocation>
    <subcellularLocation>
        <location evidence="1">Nucleus</location>
    </subcellularLocation>
</comment>
<dbReference type="GeneID" id="25377046"/>
<proteinExistence type="inferred from homology"/>
<evidence type="ECO:0000256" key="3">
    <source>
        <dbReference type="ARBA" id="ARBA00012533"/>
    </source>
</evidence>
<accession>U6K9Q6</accession>
<evidence type="ECO:0000313" key="10">
    <source>
        <dbReference type="EMBL" id="CDJ34694.1"/>
    </source>
</evidence>
<gene>
    <name evidence="10" type="ORF">EMH_0021600</name>
</gene>
<dbReference type="OrthoDB" id="1723750at2759"/>
<reference evidence="10" key="1">
    <citation type="submission" date="2013-10" db="EMBL/GenBank/DDBJ databases">
        <title>Genomic analysis of the causative agents of coccidiosis in chickens.</title>
        <authorList>
            <person name="Reid A.J."/>
            <person name="Blake D."/>
            <person name="Billington K."/>
            <person name="Browne H."/>
            <person name="Dunn M."/>
            <person name="Hung S."/>
            <person name="Kawahara F."/>
            <person name="Miranda-Saavedra D."/>
            <person name="Mourier T."/>
            <person name="Nagra H."/>
            <person name="Otto T.D."/>
            <person name="Rawlings N."/>
            <person name="Sanchez A."/>
            <person name="Sanders M."/>
            <person name="Subramaniam C."/>
            <person name="Tay Y."/>
            <person name="Dear P."/>
            <person name="Doerig C."/>
            <person name="Gruber A."/>
            <person name="Parkinson J."/>
            <person name="Shirley M."/>
            <person name="Wan K.L."/>
            <person name="Berriman M."/>
            <person name="Tomley F."/>
            <person name="Pain A."/>
        </authorList>
    </citation>
    <scope>NUCLEOTIDE SEQUENCE [LARGE SCALE GENOMIC DNA]</scope>
    <source>
        <strain evidence="10">Houghton</strain>
    </source>
</reference>
<comment type="similarity">
    <text evidence="9">Belongs to the methyltransferase superfamily. METTL18 family.</text>
</comment>
<name>U6K9Q6_9EIME</name>
<dbReference type="Gene3D" id="3.40.50.150">
    <property type="entry name" value="Vaccinia Virus protein VP39"/>
    <property type="match status" value="1"/>
</dbReference>
<dbReference type="PANTHER" id="PTHR14614:SF39">
    <property type="entry name" value="HISTIDINE PROTEIN METHYLTRANSFERASE 1 HOMOLOG"/>
    <property type="match status" value="1"/>
</dbReference>
<dbReference type="PANTHER" id="PTHR14614">
    <property type="entry name" value="HEPATOCELLULAR CARCINOMA-ASSOCIATED ANTIGEN"/>
    <property type="match status" value="1"/>
</dbReference>
<evidence type="ECO:0000256" key="9">
    <source>
        <dbReference type="ARBA" id="ARBA00038126"/>
    </source>
</evidence>
<protein>
    <recommendedName>
        <fullName evidence="3">protein-histidine N-methyltransferase</fullName>
        <ecNumber evidence="3">2.1.1.85</ecNumber>
    </recommendedName>
</protein>
<dbReference type="SUPFAM" id="SSF53335">
    <property type="entry name" value="S-adenosyl-L-methionine-dependent methyltransferases"/>
    <property type="match status" value="1"/>
</dbReference>
<keyword evidence="11" id="KW-1185">Reference proteome</keyword>
<keyword evidence="6" id="KW-0808">Transferase</keyword>
<keyword evidence="4" id="KW-0963">Cytoplasm</keyword>
<dbReference type="GO" id="GO:0005634">
    <property type="term" value="C:nucleus"/>
    <property type="evidence" value="ECO:0007669"/>
    <property type="project" value="UniProtKB-SubCell"/>
</dbReference>
<dbReference type="EMBL" id="HG687032">
    <property type="protein sequence ID" value="CDJ34694.1"/>
    <property type="molecule type" value="Genomic_DNA"/>
</dbReference>
<evidence type="ECO:0000256" key="6">
    <source>
        <dbReference type="ARBA" id="ARBA00022679"/>
    </source>
</evidence>
<keyword evidence="5" id="KW-0489">Methyltransferase</keyword>
<sequence length="299" mass="32514">MRPWLAVFFMFHREHKEAVLLAGCGHGLLGIWALKSGASAVVFQDLNKDVLNLATRWNILKNTENDRVGVALQQQHELSVPIHAAVPSPSAAELGATGAASASVDVMGNPTQDEGNAQKKGGGSFTLLHGRALCVAASWEEYPKICCSCQCARTKAPAEMKASENTKTNSEEQIEMVAESNGLTAPAATPDSATETLRQSKAREIQYSLIFCSEGTYREETFEPLAEIFKRLLHKDGIALIASKRYYFGIGGGSLAFISFLREKYADSLSVEVAASYRGVNSNNFRDVLLIRNKGKPEE</sequence>
<dbReference type="RefSeq" id="XP_013357257.1">
    <property type="nucleotide sequence ID" value="XM_013501803.1"/>
</dbReference>
<dbReference type="VEuPathDB" id="ToxoDB:EMH_0021600"/>
<dbReference type="Proteomes" id="UP000030744">
    <property type="component" value="Unassembled WGS sequence"/>
</dbReference>
<evidence type="ECO:0000256" key="4">
    <source>
        <dbReference type="ARBA" id="ARBA00022490"/>
    </source>
</evidence>
<dbReference type="GO" id="GO:0032259">
    <property type="term" value="P:methylation"/>
    <property type="evidence" value="ECO:0007669"/>
    <property type="project" value="UniProtKB-KW"/>
</dbReference>
<evidence type="ECO:0000256" key="2">
    <source>
        <dbReference type="ARBA" id="ARBA00004496"/>
    </source>
</evidence>
<evidence type="ECO:0000256" key="7">
    <source>
        <dbReference type="ARBA" id="ARBA00022691"/>
    </source>
</evidence>
<evidence type="ECO:0000256" key="1">
    <source>
        <dbReference type="ARBA" id="ARBA00004123"/>
    </source>
</evidence>